<feature type="domain" description="Methyltransferase" evidence="2">
    <location>
        <begin position="39"/>
        <end position="126"/>
    </location>
</feature>
<name>A0ABN9Q1Y7_9DINO</name>
<comment type="caution">
    <text evidence="3">The sequence shown here is derived from an EMBL/GenBank/DDBJ whole genome shotgun (WGS) entry which is preliminary data.</text>
</comment>
<evidence type="ECO:0000256" key="1">
    <source>
        <dbReference type="SAM" id="MobiDB-lite"/>
    </source>
</evidence>
<feature type="non-terminal residue" evidence="3">
    <location>
        <position position="133"/>
    </location>
</feature>
<reference evidence="3" key="1">
    <citation type="submission" date="2023-10" db="EMBL/GenBank/DDBJ databases">
        <authorList>
            <person name="Chen Y."/>
            <person name="Shah S."/>
            <person name="Dougan E. K."/>
            <person name="Thang M."/>
            <person name="Chan C."/>
        </authorList>
    </citation>
    <scope>NUCLEOTIDE SEQUENCE [LARGE SCALE GENOMIC DNA]</scope>
</reference>
<evidence type="ECO:0000313" key="4">
    <source>
        <dbReference type="Proteomes" id="UP001189429"/>
    </source>
</evidence>
<sequence length="133" mass="14493">MGFAGNALMSDRGREPGPPSEGAPSLDLLREFLGHVMNLTYSCEDAERVGADHDGGYVWCNDAAPHPKPEGGCTLFGYGIDSEDEFEQQVAEWGCQVHEFDPTVERTQGEHAYPDRVHFHREGAADAQGTVEG</sequence>
<dbReference type="PANTHER" id="PTHR32026:SF10">
    <property type="entry name" value="METHYLTRANSFERASE-LIKE PROTEIN 24-RELATED"/>
    <property type="match status" value="1"/>
</dbReference>
<evidence type="ECO:0000313" key="3">
    <source>
        <dbReference type="EMBL" id="CAK0799659.1"/>
    </source>
</evidence>
<dbReference type="Proteomes" id="UP001189429">
    <property type="component" value="Unassembled WGS sequence"/>
</dbReference>
<dbReference type="InterPro" id="IPR025714">
    <property type="entry name" value="Methyltranfer_dom"/>
</dbReference>
<dbReference type="Pfam" id="PF13383">
    <property type="entry name" value="Methyltransf_22"/>
    <property type="match status" value="1"/>
</dbReference>
<organism evidence="3 4">
    <name type="scientific">Prorocentrum cordatum</name>
    <dbReference type="NCBI Taxonomy" id="2364126"/>
    <lineage>
        <taxon>Eukaryota</taxon>
        <taxon>Sar</taxon>
        <taxon>Alveolata</taxon>
        <taxon>Dinophyceae</taxon>
        <taxon>Prorocentrales</taxon>
        <taxon>Prorocentraceae</taxon>
        <taxon>Prorocentrum</taxon>
    </lineage>
</organism>
<gene>
    <name evidence="3" type="ORF">PCOR1329_LOCUS8030</name>
</gene>
<feature type="region of interest" description="Disordered" evidence="1">
    <location>
        <begin position="1"/>
        <end position="25"/>
    </location>
</feature>
<protein>
    <recommendedName>
        <fullName evidence="2">Methyltransferase domain-containing protein</fullName>
    </recommendedName>
</protein>
<dbReference type="EMBL" id="CAUYUJ010002198">
    <property type="protein sequence ID" value="CAK0799659.1"/>
    <property type="molecule type" value="Genomic_DNA"/>
</dbReference>
<dbReference type="InterPro" id="IPR026913">
    <property type="entry name" value="METTL24"/>
</dbReference>
<keyword evidence="4" id="KW-1185">Reference proteome</keyword>
<proteinExistence type="predicted"/>
<dbReference type="PANTHER" id="PTHR32026">
    <property type="entry name" value="METHYLTRANSFERASE-LIKE PROTEIN 24"/>
    <property type="match status" value="1"/>
</dbReference>
<evidence type="ECO:0000259" key="2">
    <source>
        <dbReference type="Pfam" id="PF13383"/>
    </source>
</evidence>
<accession>A0ABN9Q1Y7</accession>